<protein>
    <submittedName>
        <fullName evidence="4">DUF3426 domain-containing protein</fullName>
    </submittedName>
</protein>
<gene>
    <name evidence="4" type="ORF">F6R98_00055</name>
</gene>
<evidence type="ECO:0000256" key="1">
    <source>
        <dbReference type="SAM" id="MobiDB-lite"/>
    </source>
</evidence>
<dbReference type="AlphaFoldDB" id="A0A5Q0BNW6"/>
<keyword evidence="2" id="KW-1133">Transmembrane helix</keyword>
<dbReference type="OrthoDB" id="6717714at2"/>
<dbReference type="EMBL" id="CP044205">
    <property type="protein sequence ID" value="QFY44872.1"/>
    <property type="molecule type" value="Genomic_DNA"/>
</dbReference>
<organism evidence="4 5">
    <name type="scientific">Candidatus Methylospira mobilis</name>
    <dbReference type="NCBI Taxonomy" id="1808979"/>
    <lineage>
        <taxon>Bacteria</taxon>
        <taxon>Pseudomonadati</taxon>
        <taxon>Pseudomonadota</taxon>
        <taxon>Gammaproteobacteria</taxon>
        <taxon>Methylococcales</taxon>
        <taxon>Methylococcaceae</taxon>
        <taxon>Candidatus Methylospira</taxon>
    </lineage>
</organism>
<proteinExistence type="predicted"/>
<evidence type="ECO:0000313" key="4">
    <source>
        <dbReference type="EMBL" id="QFY44872.1"/>
    </source>
</evidence>
<dbReference type="Pfam" id="PF11906">
    <property type="entry name" value="DUF3426"/>
    <property type="match status" value="1"/>
</dbReference>
<feature type="transmembrane region" description="Helical" evidence="2">
    <location>
        <begin position="100"/>
        <end position="120"/>
    </location>
</feature>
<dbReference type="Proteomes" id="UP000325755">
    <property type="component" value="Chromosome"/>
</dbReference>
<dbReference type="InParanoid" id="A0A5Q0BNW6"/>
<name>A0A5Q0BNW6_9GAMM</name>
<sequence length="252" mass="28145">MRTRCPECESILPVGTVQLRLRRGDIRCSHCGSFFNALDELLDDRETDRLILDDDSPYKNRSRTYRLIPDDEPDEARAADPAPDVDVGEPQPERDFAGRLIWGLASLALFLILAAQAGYFETDRVLKDQGLRPWFEVAASIFRQELPPYADARLIKVNGRSLHPDRSGATVSYDFSLSLTNTARIPQAFPSIKLVLTELNGNPIASRVFAPQDYLGGNRFAAEMMPVGKAQEIHLILAKPSREIGGFAFELL</sequence>
<dbReference type="InterPro" id="IPR021834">
    <property type="entry name" value="DUF3426"/>
</dbReference>
<keyword evidence="5" id="KW-1185">Reference proteome</keyword>
<feature type="domain" description="Zinc finger/thioredoxin putative" evidence="3">
    <location>
        <begin position="1"/>
        <end position="37"/>
    </location>
</feature>
<dbReference type="RefSeq" id="WP_153250837.1">
    <property type="nucleotide sequence ID" value="NZ_CP044205.1"/>
</dbReference>
<keyword evidence="2" id="KW-0812">Transmembrane</keyword>
<dbReference type="NCBIfam" id="TIGR02098">
    <property type="entry name" value="MJ0042_CXXC"/>
    <property type="match status" value="1"/>
</dbReference>
<dbReference type="InterPro" id="IPR011723">
    <property type="entry name" value="Znf/thioredoxin_put"/>
</dbReference>
<dbReference type="KEGG" id="mmob:F6R98_00055"/>
<reference evidence="4 5" key="1">
    <citation type="submission" date="2019-09" db="EMBL/GenBank/DDBJ databases">
        <title>Ecophysiology of the spiral-shaped methanotroph Methylospira mobilis as revealed by the complete genome sequence.</title>
        <authorList>
            <person name="Oshkin I.Y."/>
            <person name="Dedysh S.N."/>
            <person name="Miroshnikov K."/>
            <person name="Danilova O.V."/>
            <person name="Hakobyan A."/>
            <person name="Liesack W."/>
        </authorList>
    </citation>
    <scope>NUCLEOTIDE SEQUENCE [LARGE SCALE GENOMIC DNA]</scope>
    <source>
        <strain evidence="4 5">Shm1</strain>
    </source>
</reference>
<keyword evidence="2" id="KW-0472">Membrane</keyword>
<evidence type="ECO:0000259" key="3">
    <source>
        <dbReference type="Pfam" id="PF13719"/>
    </source>
</evidence>
<evidence type="ECO:0000313" key="5">
    <source>
        <dbReference type="Proteomes" id="UP000325755"/>
    </source>
</evidence>
<dbReference type="Pfam" id="PF13719">
    <property type="entry name" value="Zn_ribbon_5"/>
    <property type="match status" value="1"/>
</dbReference>
<accession>A0A5Q0BNW6</accession>
<evidence type="ECO:0000256" key="2">
    <source>
        <dbReference type="SAM" id="Phobius"/>
    </source>
</evidence>
<feature type="region of interest" description="Disordered" evidence="1">
    <location>
        <begin position="69"/>
        <end position="90"/>
    </location>
</feature>